<protein>
    <recommendedName>
        <fullName evidence="4">Zinc finger protein</fullName>
    </recommendedName>
</protein>
<evidence type="ECO:0000313" key="3">
    <source>
        <dbReference type="Proteomes" id="UP000195402"/>
    </source>
</evidence>
<evidence type="ECO:0000313" key="2">
    <source>
        <dbReference type="EMBL" id="OVA02196.1"/>
    </source>
</evidence>
<name>A0A200PVH8_MACCD</name>
<keyword evidence="1" id="KW-0472">Membrane</keyword>
<dbReference type="AlphaFoldDB" id="A0A200PVH8"/>
<keyword evidence="3" id="KW-1185">Reference proteome</keyword>
<accession>A0A200PVH8</accession>
<feature type="transmembrane region" description="Helical" evidence="1">
    <location>
        <begin position="67"/>
        <end position="95"/>
    </location>
</feature>
<proteinExistence type="predicted"/>
<comment type="caution">
    <text evidence="2">The sequence shown here is derived from an EMBL/GenBank/DDBJ whole genome shotgun (WGS) entry which is preliminary data.</text>
</comment>
<reference evidence="2 3" key="1">
    <citation type="journal article" date="2017" name="Mol. Plant">
        <title>The Genome of Medicinal Plant Macleaya cordata Provides New Insights into Benzylisoquinoline Alkaloids Metabolism.</title>
        <authorList>
            <person name="Liu X."/>
            <person name="Liu Y."/>
            <person name="Huang P."/>
            <person name="Ma Y."/>
            <person name="Qing Z."/>
            <person name="Tang Q."/>
            <person name="Cao H."/>
            <person name="Cheng P."/>
            <person name="Zheng Y."/>
            <person name="Yuan Z."/>
            <person name="Zhou Y."/>
            <person name="Liu J."/>
            <person name="Tang Z."/>
            <person name="Zhuo Y."/>
            <person name="Zhang Y."/>
            <person name="Yu L."/>
            <person name="Huang J."/>
            <person name="Yang P."/>
            <person name="Peng Q."/>
            <person name="Zhang J."/>
            <person name="Jiang W."/>
            <person name="Zhang Z."/>
            <person name="Lin K."/>
            <person name="Ro D.K."/>
            <person name="Chen X."/>
            <person name="Xiong X."/>
            <person name="Shang Y."/>
            <person name="Huang S."/>
            <person name="Zeng J."/>
        </authorList>
    </citation>
    <scope>NUCLEOTIDE SEQUENCE [LARGE SCALE GENOMIC DNA]</scope>
    <source>
        <strain evidence="3">cv. BLH2017</strain>
        <tissue evidence="2">Root</tissue>
    </source>
</reference>
<dbReference type="OrthoDB" id="8062037at2759"/>
<gene>
    <name evidence="2" type="ORF">BVC80_8923g7</name>
</gene>
<keyword evidence="1" id="KW-0812">Transmembrane</keyword>
<organism evidence="2 3">
    <name type="scientific">Macleaya cordata</name>
    <name type="common">Five-seeded plume-poppy</name>
    <name type="synonym">Bocconia cordata</name>
    <dbReference type="NCBI Taxonomy" id="56857"/>
    <lineage>
        <taxon>Eukaryota</taxon>
        <taxon>Viridiplantae</taxon>
        <taxon>Streptophyta</taxon>
        <taxon>Embryophyta</taxon>
        <taxon>Tracheophyta</taxon>
        <taxon>Spermatophyta</taxon>
        <taxon>Magnoliopsida</taxon>
        <taxon>Ranunculales</taxon>
        <taxon>Papaveraceae</taxon>
        <taxon>Papaveroideae</taxon>
        <taxon>Macleaya</taxon>
    </lineage>
</organism>
<keyword evidence="1" id="KW-1133">Transmembrane helix</keyword>
<dbReference type="InParanoid" id="A0A200PVH8"/>
<dbReference type="STRING" id="56857.A0A200PVH8"/>
<evidence type="ECO:0000256" key="1">
    <source>
        <dbReference type="SAM" id="Phobius"/>
    </source>
</evidence>
<evidence type="ECO:0008006" key="4">
    <source>
        <dbReference type="Google" id="ProtNLM"/>
    </source>
</evidence>
<dbReference type="EMBL" id="MVGT01003957">
    <property type="protein sequence ID" value="OVA02196.1"/>
    <property type="molecule type" value="Genomic_DNA"/>
</dbReference>
<sequence length="238" mass="26802">MSKETSTLIRLINPERPSDGRYNTQCNSPPVPDDAFNAPISIHHPHQQKSTKPSYSNNLLASCLNSLFMAIAISLFFLLVSILTIIIHILVYCLVLHRRRSRHSRATTTRPLPNSLELEEDYNLDHFCGVGFGLFPSDLRNFPSFNYYKQASVEPALSTQDCIVCLENFREGELCRILPKWESSKDAGFESTLLINQQIFLVSKPNLVVPGSNSFKAVNVFKWCLGPFGIMKLLVVLG</sequence>
<dbReference type="Proteomes" id="UP000195402">
    <property type="component" value="Unassembled WGS sequence"/>
</dbReference>